<name>A0A401WEI3_STREY</name>
<accession>A0A401WEI3</accession>
<gene>
    <name evidence="2" type="ORF">GKJPGBOP_07549</name>
</gene>
<organism evidence="2 3">
    <name type="scientific">Streptomyces paromomycinus</name>
    <name type="common">Streptomyces rimosus subsp. paromomycinus</name>
    <dbReference type="NCBI Taxonomy" id="92743"/>
    <lineage>
        <taxon>Bacteria</taxon>
        <taxon>Bacillati</taxon>
        <taxon>Actinomycetota</taxon>
        <taxon>Actinomycetes</taxon>
        <taxon>Kitasatosporales</taxon>
        <taxon>Streptomycetaceae</taxon>
        <taxon>Streptomyces</taxon>
    </lineage>
</organism>
<dbReference type="Proteomes" id="UP000286746">
    <property type="component" value="Unassembled WGS sequence"/>
</dbReference>
<dbReference type="RefSeq" id="WP_125057796.1">
    <property type="nucleotide sequence ID" value="NZ_BHZD01000001.1"/>
</dbReference>
<dbReference type="InterPro" id="IPR041581">
    <property type="entry name" value="Glyoxalase_6"/>
</dbReference>
<protein>
    <recommendedName>
        <fullName evidence="1">VOC domain-containing protein</fullName>
    </recommendedName>
</protein>
<dbReference type="CDD" id="cd06587">
    <property type="entry name" value="VOC"/>
    <property type="match status" value="1"/>
</dbReference>
<dbReference type="PANTHER" id="PTHR35908">
    <property type="entry name" value="HYPOTHETICAL FUSION PROTEIN"/>
    <property type="match status" value="1"/>
</dbReference>
<dbReference type="SUPFAM" id="SSF54593">
    <property type="entry name" value="Glyoxalase/Bleomycin resistance protein/Dihydroxybiphenyl dioxygenase"/>
    <property type="match status" value="1"/>
</dbReference>
<evidence type="ECO:0000259" key="1">
    <source>
        <dbReference type="PROSITE" id="PS51819"/>
    </source>
</evidence>
<feature type="domain" description="VOC" evidence="1">
    <location>
        <begin position="3"/>
        <end position="119"/>
    </location>
</feature>
<proteinExistence type="predicted"/>
<dbReference type="AlphaFoldDB" id="A0A401WEI3"/>
<dbReference type="InterPro" id="IPR037523">
    <property type="entry name" value="VOC_core"/>
</dbReference>
<comment type="caution">
    <text evidence="2">The sequence shown here is derived from an EMBL/GenBank/DDBJ whole genome shotgun (WGS) entry which is preliminary data.</text>
</comment>
<dbReference type="PROSITE" id="PS51819">
    <property type="entry name" value="VOC"/>
    <property type="match status" value="1"/>
</dbReference>
<dbReference type="EMBL" id="BHZD01000001">
    <property type="protein sequence ID" value="GCD47756.1"/>
    <property type="molecule type" value="Genomic_DNA"/>
</dbReference>
<dbReference type="Gene3D" id="3.10.180.10">
    <property type="entry name" value="2,3-Dihydroxybiphenyl 1,2-Dioxygenase, domain 1"/>
    <property type="match status" value="1"/>
</dbReference>
<dbReference type="PANTHER" id="PTHR35908:SF1">
    <property type="entry name" value="CONSERVED PROTEIN"/>
    <property type="match status" value="1"/>
</dbReference>
<dbReference type="InterPro" id="IPR029068">
    <property type="entry name" value="Glyas_Bleomycin-R_OHBP_Dase"/>
</dbReference>
<evidence type="ECO:0000313" key="2">
    <source>
        <dbReference type="EMBL" id="GCD47756.1"/>
    </source>
</evidence>
<dbReference type="Pfam" id="PF18029">
    <property type="entry name" value="Glyoxalase_6"/>
    <property type="match status" value="1"/>
</dbReference>
<keyword evidence="3" id="KW-1185">Reference proteome</keyword>
<reference evidence="2 3" key="1">
    <citation type="submission" date="2018-11" db="EMBL/GenBank/DDBJ databases">
        <title>Whole genome sequence of Streptomyces paromomycinus NBRC 15454(T).</title>
        <authorList>
            <person name="Komaki H."/>
            <person name="Tamura T."/>
        </authorList>
    </citation>
    <scope>NUCLEOTIDE SEQUENCE [LARGE SCALE GENOMIC DNA]</scope>
    <source>
        <strain evidence="2 3">NBRC 15454</strain>
    </source>
</reference>
<evidence type="ECO:0000313" key="3">
    <source>
        <dbReference type="Proteomes" id="UP000286746"/>
    </source>
</evidence>
<sequence>MLKIGSVVLGASDVRRAAAFWADALGYEPREEMEDGWVVLKPAEGIGVQVSIGRSETPVQEHPRVHLDLYAGDAADQAAEVERLVALGARRVDWDRYPDDADFVVLADPEGNRFCVIDTGRG</sequence>